<dbReference type="CDD" id="cd07177">
    <property type="entry name" value="terB_like"/>
    <property type="match status" value="1"/>
</dbReference>
<dbReference type="SUPFAM" id="SSF158682">
    <property type="entry name" value="TerB-like"/>
    <property type="match status" value="1"/>
</dbReference>
<proteinExistence type="predicted"/>
<name>A0ABW3D1V8_9FLAO</name>
<sequence>MNKEHFYRTVGELLYVVAMADDAIQPEESEALQNILNDHPYAEVIQWSFNYEAEKESDIDLLYRKVVEIFKDHGPSEDYDFVISALERVAAASDGINGTEQRVIHRFSTDLIERFKEDLRED</sequence>
<keyword evidence="2" id="KW-1185">Reference proteome</keyword>
<comment type="caution">
    <text evidence="1">The sequence shown here is derived from an EMBL/GenBank/DDBJ whole genome shotgun (WGS) entry which is preliminary data.</text>
</comment>
<organism evidence="1 2">
    <name type="scientific">Sungkyunkwania multivorans</name>
    <dbReference type="NCBI Taxonomy" id="1173618"/>
    <lineage>
        <taxon>Bacteria</taxon>
        <taxon>Pseudomonadati</taxon>
        <taxon>Bacteroidota</taxon>
        <taxon>Flavobacteriia</taxon>
        <taxon>Flavobacteriales</taxon>
        <taxon>Flavobacteriaceae</taxon>
        <taxon>Sungkyunkwania</taxon>
    </lineage>
</organism>
<protein>
    <submittedName>
        <fullName evidence="1">TerB family tellurite resistance protein</fullName>
    </submittedName>
</protein>
<evidence type="ECO:0000313" key="1">
    <source>
        <dbReference type="EMBL" id="MFD0863040.1"/>
    </source>
</evidence>
<dbReference type="EMBL" id="JBHTJH010000017">
    <property type="protein sequence ID" value="MFD0863040.1"/>
    <property type="molecule type" value="Genomic_DNA"/>
</dbReference>
<dbReference type="Gene3D" id="1.10.3680.10">
    <property type="entry name" value="TerB-like"/>
    <property type="match status" value="1"/>
</dbReference>
<dbReference type="RefSeq" id="WP_386408727.1">
    <property type="nucleotide sequence ID" value="NZ_JBHTJH010000017.1"/>
</dbReference>
<reference evidence="2" key="1">
    <citation type="journal article" date="2019" name="Int. J. Syst. Evol. Microbiol.">
        <title>The Global Catalogue of Microorganisms (GCM) 10K type strain sequencing project: providing services to taxonomists for standard genome sequencing and annotation.</title>
        <authorList>
            <consortium name="The Broad Institute Genomics Platform"/>
            <consortium name="The Broad Institute Genome Sequencing Center for Infectious Disease"/>
            <person name="Wu L."/>
            <person name="Ma J."/>
        </authorList>
    </citation>
    <scope>NUCLEOTIDE SEQUENCE [LARGE SCALE GENOMIC DNA]</scope>
    <source>
        <strain evidence="2">CCUG 62952</strain>
    </source>
</reference>
<dbReference type="Proteomes" id="UP001596978">
    <property type="component" value="Unassembled WGS sequence"/>
</dbReference>
<accession>A0ABW3D1V8</accession>
<gene>
    <name evidence="1" type="ORF">ACFQ1M_12565</name>
</gene>
<evidence type="ECO:0000313" key="2">
    <source>
        <dbReference type="Proteomes" id="UP001596978"/>
    </source>
</evidence>
<dbReference type="InterPro" id="IPR029024">
    <property type="entry name" value="TerB-like"/>
</dbReference>